<feature type="domain" description="Ig-like" evidence="1">
    <location>
        <begin position="8"/>
        <end position="118"/>
    </location>
</feature>
<dbReference type="InterPro" id="IPR002602">
    <property type="entry name" value="DB"/>
</dbReference>
<dbReference type="Gene3D" id="2.60.40.10">
    <property type="entry name" value="Immunoglobulins"/>
    <property type="match status" value="2"/>
</dbReference>
<dbReference type="Pfam" id="PF07686">
    <property type="entry name" value="V-set"/>
    <property type="match status" value="1"/>
</dbReference>
<dbReference type="InterPro" id="IPR013783">
    <property type="entry name" value="Ig-like_fold"/>
</dbReference>
<dbReference type="Pfam" id="PF01682">
    <property type="entry name" value="DB"/>
    <property type="match status" value="2"/>
</dbReference>
<keyword evidence="4" id="KW-1185">Reference proteome</keyword>
<accession>A0A7R8XCZ0</accession>
<protein>
    <recommendedName>
        <fullName evidence="5">Ig-like domain-containing protein</fullName>
    </recommendedName>
</protein>
<dbReference type="InterPro" id="IPR037448">
    <property type="entry name" value="Zig-8"/>
</dbReference>
<evidence type="ECO:0000259" key="2">
    <source>
        <dbReference type="PROSITE" id="PS50853"/>
    </source>
</evidence>
<dbReference type="PROSITE" id="PS50853">
    <property type="entry name" value="FN3"/>
    <property type="match status" value="1"/>
</dbReference>
<dbReference type="InterPro" id="IPR036179">
    <property type="entry name" value="Ig-like_dom_sf"/>
</dbReference>
<evidence type="ECO:0000259" key="1">
    <source>
        <dbReference type="PROSITE" id="PS50835"/>
    </source>
</evidence>
<dbReference type="InterPro" id="IPR013106">
    <property type="entry name" value="Ig_V-set"/>
</dbReference>
<dbReference type="EMBL" id="CAJPEV010000538">
    <property type="protein sequence ID" value="CAG0886259.1"/>
    <property type="molecule type" value="Genomic_DNA"/>
</dbReference>
<dbReference type="SMART" id="SM00060">
    <property type="entry name" value="FN3"/>
    <property type="match status" value="1"/>
</dbReference>
<dbReference type="InterPro" id="IPR036116">
    <property type="entry name" value="FN3_sf"/>
</dbReference>
<dbReference type="SUPFAM" id="SSF49265">
    <property type="entry name" value="Fibronectin type III"/>
    <property type="match status" value="1"/>
</dbReference>
<reference evidence="3" key="1">
    <citation type="submission" date="2020-11" db="EMBL/GenBank/DDBJ databases">
        <authorList>
            <person name="Tran Van P."/>
        </authorList>
    </citation>
    <scope>NUCLEOTIDE SEQUENCE</scope>
</reference>
<feature type="domain" description="Fibronectin type-III" evidence="2">
    <location>
        <begin position="246"/>
        <end position="358"/>
    </location>
</feature>
<evidence type="ECO:0000313" key="3">
    <source>
        <dbReference type="EMBL" id="CAD7243983.1"/>
    </source>
</evidence>
<dbReference type="Proteomes" id="UP000677054">
    <property type="component" value="Unassembled WGS sequence"/>
</dbReference>
<dbReference type="InterPro" id="IPR003599">
    <property type="entry name" value="Ig_sub"/>
</dbReference>
<dbReference type="PANTHER" id="PTHR23279:SF36">
    <property type="entry name" value="DEFECTIVE PROBOSCIS EXTENSION RESPONSE 9, ISOFORM A"/>
    <property type="match status" value="1"/>
</dbReference>
<dbReference type="PANTHER" id="PTHR23279">
    <property type="entry name" value="DEFECTIVE PROBOSCIS EXTENSION RESPONSE DPR -RELATED"/>
    <property type="match status" value="1"/>
</dbReference>
<sequence>MIRVPATPGPRESFRAPLDFTAGDDALLTCIVHDLGENTVLWKKRVPTDEEGDEIAFQLLTAGGQRVTSDKRVSVIHEPGGEVFVLVIKRVVPSDSGDYVCEVNSDPIVRSFHELRVTGKEGTGSGAGMSPEELAERHDYTDCCREANVTTDCLGFCRLSNIIDGTTDADPDACDAQFPAIVRCMADGRNHVPCCVEQAVPDICLEVCRGEYTVHTDDVRTHFSCSIYTPRILACIAEGVEVLPGPPLNMEVLSQSDSELKVTWSRPRVEGAGIDHFEVNLTRLATFDPTDDGPKRPLNDSQELVLPEAMQIQVPPDSNATVIGNLSAYTMYEVVVLSVNAFGRSLGTPRVRVLTLPADATPPPPPKEPPPLPDVRACCVNKGVNHDKCLNSFCNPLMEDDVSLPDLMICAPWAGDMFPCLTNGVDHTPCCRERGLPDPCLDLCSGQFSRIDFRYFKWVPRSLCRVINGMNPAGSEDELHVMRELKAVLEGTLEGCS</sequence>
<organism evidence="3">
    <name type="scientific">Darwinula stevensoni</name>
    <dbReference type="NCBI Taxonomy" id="69355"/>
    <lineage>
        <taxon>Eukaryota</taxon>
        <taxon>Metazoa</taxon>
        <taxon>Ecdysozoa</taxon>
        <taxon>Arthropoda</taxon>
        <taxon>Crustacea</taxon>
        <taxon>Oligostraca</taxon>
        <taxon>Ostracoda</taxon>
        <taxon>Podocopa</taxon>
        <taxon>Podocopida</taxon>
        <taxon>Darwinulocopina</taxon>
        <taxon>Darwinuloidea</taxon>
        <taxon>Darwinulidae</taxon>
        <taxon>Darwinula</taxon>
    </lineage>
</organism>
<dbReference type="InterPro" id="IPR007110">
    <property type="entry name" value="Ig-like_dom"/>
</dbReference>
<dbReference type="GO" id="GO:0050808">
    <property type="term" value="P:synapse organization"/>
    <property type="evidence" value="ECO:0007669"/>
    <property type="project" value="TreeGrafter"/>
</dbReference>
<dbReference type="InterPro" id="IPR003961">
    <property type="entry name" value="FN3_dom"/>
</dbReference>
<dbReference type="AlphaFoldDB" id="A0A7R8XCZ0"/>
<evidence type="ECO:0000313" key="4">
    <source>
        <dbReference type="Proteomes" id="UP000677054"/>
    </source>
</evidence>
<dbReference type="Pfam" id="PF00041">
    <property type="entry name" value="fn3"/>
    <property type="match status" value="1"/>
</dbReference>
<gene>
    <name evidence="3" type="ORF">DSTB1V02_LOCUS3888</name>
</gene>
<dbReference type="CDD" id="cd00063">
    <property type="entry name" value="FN3"/>
    <property type="match status" value="1"/>
</dbReference>
<dbReference type="PROSITE" id="PS50835">
    <property type="entry name" value="IG_LIKE"/>
    <property type="match status" value="1"/>
</dbReference>
<dbReference type="GO" id="GO:0032589">
    <property type="term" value="C:neuron projection membrane"/>
    <property type="evidence" value="ECO:0007669"/>
    <property type="project" value="TreeGrafter"/>
</dbReference>
<dbReference type="OrthoDB" id="5843172at2759"/>
<name>A0A7R8XCZ0_9CRUS</name>
<dbReference type="EMBL" id="LR900055">
    <property type="protein sequence ID" value="CAD7243983.1"/>
    <property type="molecule type" value="Genomic_DNA"/>
</dbReference>
<dbReference type="SUPFAM" id="SSF48726">
    <property type="entry name" value="Immunoglobulin"/>
    <property type="match status" value="1"/>
</dbReference>
<dbReference type="SMART" id="SM00409">
    <property type="entry name" value="IG"/>
    <property type="match status" value="1"/>
</dbReference>
<evidence type="ECO:0008006" key="5">
    <source>
        <dbReference type="Google" id="ProtNLM"/>
    </source>
</evidence>
<proteinExistence type="predicted"/>